<evidence type="ECO:0000313" key="3">
    <source>
        <dbReference type="Proteomes" id="UP000053477"/>
    </source>
</evidence>
<keyword evidence="3" id="KW-1185">Reference proteome</keyword>
<gene>
    <name evidence="2" type="ORF">SCHPADRAFT_948098</name>
</gene>
<evidence type="ECO:0000256" key="1">
    <source>
        <dbReference type="SAM" id="Phobius"/>
    </source>
</evidence>
<accession>A0A0H2QXD1</accession>
<keyword evidence="1" id="KW-0812">Transmembrane</keyword>
<dbReference type="EMBL" id="KQ086808">
    <property type="protein sequence ID" value="KLO03994.1"/>
    <property type="molecule type" value="Genomic_DNA"/>
</dbReference>
<keyword evidence="1" id="KW-1133">Transmembrane helix</keyword>
<name>A0A0H2QXD1_9AGAM</name>
<proteinExistence type="predicted"/>
<sequence length="72" mass="7975">MSPQFSKLLVSPPSLSFPPQRPLNVLLVIFATTTLCISVRRFTLSVPMARVRAPGTKLKLSLVSDLCIFLIF</sequence>
<dbReference type="Proteomes" id="UP000053477">
    <property type="component" value="Unassembled WGS sequence"/>
</dbReference>
<dbReference type="AlphaFoldDB" id="A0A0H2QXD1"/>
<feature type="transmembrane region" description="Helical" evidence="1">
    <location>
        <begin position="23"/>
        <end position="42"/>
    </location>
</feature>
<keyword evidence="1" id="KW-0472">Membrane</keyword>
<dbReference type="InParanoid" id="A0A0H2QXD1"/>
<organism evidence="2 3">
    <name type="scientific">Schizopora paradoxa</name>
    <dbReference type="NCBI Taxonomy" id="27342"/>
    <lineage>
        <taxon>Eukaryota</taxon>
        <taxon>Fungi</taxon>
        <taxon>Dikarya</taxon>
        <taxon>Basidiomycota</taxon>
        <taxon>Agaricomycotina</taxon>
        <taxon>Agaricomycetes</taxon>
        <taxon>Hymenochaetales</taxon>
        <taxon>Schizoporaceae</taxon>
        <taxon>Schizopora</taxon>
    </lineage>
</organism>
<evidence type="ECO:0000313" key="2">
    <source>
        <dbReference type="EMBL" id="KLO03994.1"/>
    </source>
</evidence>
<reference evidence="2 3" key="1">
    <citation type="submission" date="2015-04" db="EMBL/GenBank/DDBJ databases">
        <title>Complete genome sequence of Schizopora paradoxa KUC8140, a cosmopolitan wood degrader in East Asia.</title>
        <authorList>
            <consortium name="DOE Joint Genome Institute"/>
            <person name="Min B."/>
            <person name="Park H."/>
            <person name="Jang Y."/>
            <person name="Kim J.-J."/>
            <person name="Kim K.H."/>
            <person name="Pangilinan J."/>
            <person name="Lipzen A."/>
            <person name="Riley R."/>
            <person name="Grigoriev I.V."/>
            <person name="Spatafora J.W."/>
            <person name="Choi I.-G."/>
        </authorList>
    </citation>
    <scope>NUCLEOTIDE SEQUENCE [LARGE SCALE GENOMIC DNA]</scope>
    <source>
        <strain evidence="2 3">KUC8140</strain>
    </source>
</reference>
<protein>
    <submittedName>
        <fullName evidence="2">Uncharacterized protein</fullName>
    </submittedName>
</protein>